<dbReference type="AlphaFoldDB" id="A0A4V2G4M1"/>
<sequence>MRKIMYALVLFALATPLLASDDSFAGTWKLNAEKTKYTTGTPSKDVTIVIEEQGDNVQVTATGTYVDGSPLSVKYTIPAKGGMGTVETGDFDGISSKMVGKHTRELRYMKDGKEIRTRRMVLSEDGKTMQSTVKGTNATGTKVSGTDFFDKQ</sequence>
<keyword evidence="2" id="KW-0732">Signal</keyword>
<name>A0A4V2G4M1_9BACT</name>
<gene>
    <name evidence="3" type="ORF">BDD14_2989</name>
</gene>
<dbReference type="RefSeq" id="WP_130419386.1">
    <property type="nucleotide sequence ID" value="NZ_SHKW01000001.1"/>
</dbReference>
<dbReference type="OrthoDB" id="120419at2"/>
<feature type="signal peptide" evidence="2">
    <location>
        <begin position="1"/>
        <end position="19"/>
    </location>
</feature>
<reference evidence="3 4" key="1">
    <citation type="submission" date="2019-02" db="EMBL/GenBank/DDBJ databases">
        <title>Genomic Encyclopedia of Archaeal and Bacterial Type Strains, Phase II (KMG-II): from individual species to whole genera.</title>
        <authorList>
            <person name="Goeker M."/>
        </authorList>
    </citation>
    <scope>NUCLEOTIDE SEQUENCE [LARGE SCALE GENOMIC DNA]</scope>
    <source>
        <strain evidence="3 4">DSM 18101</strain>
    </source>
</reference>
<evidence type="ECO:0008006" key="5">
    <source>
        <dbReference type="Google" id="ProtNLM"/>
    </source>
</evidence>
<keyword evidence="4" id="KW-1185">Reference proteome</keyword>
<evidence type="ECO:0000256" key="1">
    <source>
        <dbReference type="SAM" id="MobiDB-lite"/>
    </source>
</evidence>
<dbReference type="EMBL" id="SHKW01000001">
    <property type="protein sequence ID" value="RZU41466.1"/>
    <property type="molecule type" value="Genomic_DNA"/>
</dbReference>
<proteinExistence type="predicted"/>
<evidence type="ECO:0000313" key="4">
    <source>
        <dbReference type="Proteomes" id="UP000292958"/>
    </source>
</evidence>
<organism evidence="3 4">
    <name type="scientific">Edaphobacter modestus</name>
    <dbReference type="NCBI Taxonomy" id="388466"/>
    <lineage>
        <taxon>Bacteria</taxon>
        <taxon>Pseudomonadati</taxon>
        <taxon>Acidobacteriota</taxon>
        <taxon>Terriglobia</taxon>
        <taxon>Terriglobales</taxon>
        <taxon>Acidobacteriaceae</taxon>
        <taxon>Edaphobacter</taxon>
    </lineage>
</organism>
<dbReference type="Proteomes" id="UP000292958">
    <property type="component" value="Unassembled WGS sequence"/>
</dbReference>
<feature type="chain" id="PRO_5020347314" description="Lipocalin-like protein" evidence="2">
    <location>
        <begin position="20"/>
        <end position="152"/>
    </location>
</feature>
<feature type="compositionally biased region" description="Polar residues" evidence="1">
    <location>
        <begin position="128"/>
        <end position="144"/>
    </location>
</feature>
<comment type="caution">
    <text evidence="3">The sequence shown here is derived from an EMBL/GenBank/DDBJ whole genome shotgun (WGS) entry which is preliminary data.</text>
</comment>
<accession>A0A4V2G4M1</accession>
<evidence type="ECO:0000313" key="3">
    <source>
        <dbReference type="EMBL" id="RZU41466.1"/>
    </source>
</evidence>
<feature type="region of interest" description="Disordered" evidence="1">
    <location>
        <begin position="126"/>
        <end position="152"/>
    </location>
</feature>
<evidence type="ECO:0000256" key="2">
    <source>
        <dbReference type="SAM" id="SignalP"/>
    </source>
</evidence>
<protein>
    <recommendedName>
        <fullName evidence="5">Lipocalin-like protein</fullName>
    </recommendedName>
</protein>